<name>A0AAV6TCW1_9ARAC</name>
<protein>
    <submittedName>
        <fullName evidence="1">Uncharacterized protein</fullName>
    </submittedName>
</protein>
<evidence type="ECO:0000313" key="2">
    <source>
        <dbReference type="Proteomes" id="UP000827092"/>
    </source>
</evidence>
<dbReference type="Proteomes" id="UP000827092">
    <property type="component" value="Unassembled WGS sequence"/>
</dbReference>
<keyword evidence="2" id="KW-1185">Reference proteome</keyword>
<accession>A0AAV6TCW1</accession>
<organism evidence="1 2">
    <name type="scientific">Oedothorax gibbosus</name>
    <dbReference type="NCBI Taxonomy" id="931172"/>
    <lineage>
        <taxon>Eukaryota</taxon>
        <taxon>Metazoa</taxon>
        <taxon>Ecdysozoa</taxon>
        <taxon>Arthropoda</taxon>
        <taxon>Chelicerata</taxon>
        <taxon>Arachnida</taxon>
        <taxon>Araneae</taxon>
        <taxon>Araneomorphae</taxon>
        <taxon>Entelegynae</taxon>
        <taxon>Araneoidea</taxon>
        <taxon>Linyphiidae</taxon>
        <taxon>Erigoninae</taxon>
        <taxon>Oedothorax</taxon>
    </lineage>
</organism>
<reference evidence="1 2" key="1">
    <citation type="journal article" date="2022" name="Nat. Ecol. Evol.">
        <title>A masculinizing supergene underlies an exaggerated male reproductive morph in a spider.</title>
        <authorList>
            <person name="Hendrickx F."/>
            <person name="De Corte Z."/>
            <person name="Sonet G."/>
            <person name="Van Belleghem S.M."/>
            <person name="Kostlbacher S."/>
            <person name="Vangestel C."/>
        </authorList>
    </citation>
    <scope>NUCLEOTIDE SEQUENCE [LARGE SCALE GENOMIC DNA]</scope>
    <source>
        <strain evidence="1">W744_W776</strain>
    </source>
</reference>
<sequence length="37" mass="4082">MHPSSRKTDVLHVPKSIPGSRIITFPAPDLMAPAQRE</sequence>
<proteinExistence type="predicted"/>
<evidence type="ECO:0000313" key="1">
    <source>
        <dbReference type="EMBL" id="KAG8155737.1"/>
    </source>
</evidence>
<gene>
    <name evidence="1" type="ORF">JTE90_028234</name>
</gene>
<dbReference type="AlphaFoldDB" id="A0AAV6TCW1"/>
<dbReference type="EMBL" id="JAFNEN010006836">
    <property type="protein sequence ID" value="KAG8155737.1"/>
    <property type="molecule type" value="Genomic_DNA"/>
</dbReference>
<feature type="non-terminal residue" evidence="1">
    <location>
        <position position="37"/>
    </location>
</feature>
<comment type="caution">
    <text evidence="1">The sequence shown here is derived from an EMBL/GenBank/DDBJ whole genome shotgun (WGS) entry which is preliminary data.</text>
</comment>